<name>A0ABU5E5M3_9PROT</name>
<comment type="similarity">
    <text evidence="1">Belongs to the DSD1 family.</text>
</comment>
<comment type="caution">
    <text evidence="4">The sequence shown here is derived from an EMBL/GenBank/DDBJ whole genome shotgun (WGS) entry which is preliminary data.</text>
</comment>
<dbReference type="RefSeq" id="WP_320506413.1">
    <property type="nucleotide sequence ID" value="NZ_JAXCLW010000001.1"/>
</dbReference>
<accession>A0ABU5E5M3</accession>
<dbReference type="SUPFAM" id="SSF51419">
    <property type="entry name" value="PLP-binding barrel"/>
    <property type="match status" value="1"/>
</dbReference>
<dbReference type="InterPro" id="IPR042208">
    <property type="entry name" value="D-ser_dehydrat-like_sf"/>
</dbReference>
<dbReference type="PANTHER" id="PTHR28004:SF8">
    <property type="entry name" value="D-SERINE DEAMINASE"/>
    <property type="match status" value="1"/>
</dbReference>
<dbReference type="Pfam" id="PF01168">
    <property type="entry name" value="Ala_racemase_N"/>
    <property type="match status" value="1"/>
</dbReference>
<dbReference type="InterPro" id="IPR051466">
    <property type="entry name" value="D-amino_acid_metab_enzyme"/>
</dbReference>
<proteinExistence type="inferred from homology"/>
<evidence type="ECO:0000256" key="1">
    <source>
        <dbReference type="ARBA" id="ARBA00005323"/>
    </source>
</evidence>
<reference evidence="4 5" key="1">
    <citation type="journal article" date="2016" name="Antonie Van Leeuwenhoek">
        <title>Dongia soli sp. nov., isolated from soil from Dokdo, Korea.</title>
        <authorList>
            <person name="Kim D.U."/>
            <person name="Lee H."/>
            <person name="Kim H."/>
            <person name="Kim S.G."/>
            <person name="Ka J.O."/>
        </authorList>
    </citation>
    <scope>NUCLEOTIDE SEQUENCE [LARGE SCALE GENOMIC DNA]</scope>
    <source>
        <strain evidence="4 5">D78</strain>
    </source>
</reference>
<dbReference type="EMBL" id="JAXCLW010000001">
    <property type="protein sequence ID" value="MDY0881344.1"/>
    <property type="molecule type" value="Genomic_DNA"/>
</dbReference>
<evidence type="ECO:0000256" key="2">
    <source>
        <dbReference type="ARBA" id="ARBA00023239"/>
    </source>
</evidence>
<dbReference type="Gene3D" id="3.20.20.10">
    <property type="entry name" value="Alanine racemase"/>
    <property type="match status" value="1"/>
</dbReference>
<dbReference type="Gene3D" id="2.40.37.20">
    <property type="entry name" value="D-serine dehydratase-like domain"/>
    <property type="match status" value="1"/>
</dbReference>
<dbReference type="SMART" id="SM01119">
    <property type="entry name" value="D-ser_dehydrat"/>
    <property type="match status" value="1"/>
</dbReference>
<sequence length="445" mass="48271">MIQAGKRSQAANAEIIGEQLRELGAMKLDWRSKGVPGAAEASKLAETAWNVLAGDLPFPVAVLKQTALRHNSNWMQRFLAATGVSLAPHGKTTMAPQLFAQQLNDGCWGITVATAQQAIVCAEAGIRRILMANQLVGAANIAQILSLLRSTPDLDFYCYVDSASGVGLLAEALRGYHDLSLNVLLEMGVKGGRTGCRSIADAVTVLHAIAKVKEIKLRGVAGFEGMIHGASQAETEARVTAFLDLMAEAFMLCRERQAFAHEAEAIISAGGSSFFDIVAHRLKEMRDPGPTRIVIRSGCYLTHDSGLYDDGFPELARRLPRDLAQQLGSLQPGLFIWSCVQSRPEPGLALLTMGKRDASHDAGLPIPVLRGRTGSTETTPLDRQWQIKQMNDQHAYLHLPEPADLQVGDLICCGISHPCTTFDKWRVIPLVDDNWSVTGAVHTYF</sequence>
<keyword evidence="5" id="KW-1185">Reference proteome</keyword>
<dbReference type="PANTHER" id="PTHR28004">
    <property type="entry name" value="ZGC:162816-RELATED"/>
    <property type="match status" value="1"/>
</dbReference>
<keyword evidence="2" id="KW-0456">Lyase</keyword>
<evidence type="ECO:0000259" key="3">
    <source>
        <dbReference type="SMART" id="SM01119"/>
    </source>
</evidence>
<dbReference type="InterPro" id="IPR029066">
    <property type="entry name" value="PLP-binding_barrel"/>
</dbReference>
<dbReference type="InterPro" id="IPR026956">
    <property type="entry name" value="D-ser_dehydrat-like_dom"/>
</dbReference>
<dbReference type="Proteomes" id="UP001279642">
    <property type="component" value="Unassembled WGS sequence"/>
</dbReference>
<organism evidence="4 5">
    <name type="scientific">Dongia soli</name>
    <dbReference type="NCBI Taxonomy" id="600628"/>
    <lineage>
        <taxon>Bacteria</taxon>
        <taxon>Pseudomonadati</taxon>
        <taxon>Pseudomonadota</taxon>
        <taxon>Alphaproteobacteria</taxon>
        <taxon>Rhodospirillales</taxon>
        <taxon>Dongiaceae</taxon>
        <taxon>Dongia</taxon>
    </lineage>
</organism>
<evidence type="ECO:0000313" key="5">
    <source>
        <dbReference type="Proteomes" id="UP001279642"/>
    </source>
</evidence>
<dbReference type="CDD" id="cd06818">
    <property type="entry name" value="PLPDE_III_cryptic_DSD"/>
    <property type="match status" value="1"/>
</dbReference>
<feature type="domain" description="D-serine dehydratase-like" evidence="3">
    <location>
        <begin position="333"/>
        <end position="432"/>
    </location>
</feature>
<evidence type="ECO:0000313" key="4">
    <source>
        <dbReference type="EMBL" id="MDY0881344.1"/>
    </source>
</evidence>
<protein>
    <submittedName>
        <fullName evidence="4">Amino acid deaminase</fullName>
    </submittedName>
</protein>
<gene>
    <name evidence="4" type="ORF">SMD27_00675</name>
</gene>
<dbReference type="InterPro" id="IPR001608">
    <property type="entry name" value="Ala_racemase_N"/>
</dbReference>
<dbReference type="Pfam" id="PF14031">
    <property type="entry name" value="D-ser_dehydrat"/>
    <property type="match status" value="1"/>
</dbReference>